<evidence type="ECO:0000259" key="1">
    <source>
        <dbReference type="Pfam" id="PF15695"/>
    </source>
</evidence>
<name>A0AA40HQ30_CNENI</name>
<organism evidence="2 3">
    <name type="scientific">Cnephaeus nilssonii</name>
    <name type="common">Northern bat</name>
    <name type="synonym">Eptesicus nilssonii</name>
    <dbReference type="NCBI Taxonomy" id="3371016"/>
    <lineage>
        <taxon>Eukaryota</taxon>
        <taxon>Metazoa</taxon>
        <taxon>Chordata</taxon>
        <taxon>Craniata</taxon>
        <taxon>Vertebrata</taxon>
        <taxon>Euteleostomi</taxon>
        <taxon>Mammalia</taxon>
        <taxon>Eutheria</taxon>
        <taxon>Laurasiatheria</taxon>
        <taxon>Chiroptera</taxon>
        <taxon>Yangochiroptera</taxon>
        <taxon>Vespertilionidae</taxon>
        <taxon>Cnephaeus</taxon>
    </lineage>
</organism>
<reference evidence="2" key="1">
    <citation type="submission" date="2023-06" db="EMBL/GenBank/DDBJ databases">
        <title>Reference genome for the Northern bat (Eptesicus nilssonii), a most northern bat species.</title>
        <authorList>
            <person name="Laine V.N."/>
            <person name="Pulliainen A.T."/>
            <person name="Lilley T.M."/>
        </authorList>
    </citation>
    <scope>NUCLEOTIDE SEQUENCE</scope>
    <source>
        <strain evidence="2">BLF_Eptnil</strain>
        <tissue evidence="2">Kidney</tissue>
    </source>
</reference>
<keyword evidence="3" id="KW-1185">Reference proteome</keyword>
<sequence length="188" mass="20462">MGPSCRTMVSSFTESRCAESAAAATAAAAAPTSSWPRLRRCFNPIWVPERAVHHDQDLGEQLIPPFKKMKITPPVMMPAQPPAPKKERSRRQLAKTTREASVPTWGQLKKLTTDAQQVVKEQGVQVTPSNLFLAMMALVSCQVSMAAAETYWTYVPDPPVVNPATWTGESVPVFTNNTNVVGVAPTSI</sequence>
<protein>
    <recommendedName>
        <fullName evidence="1">Rec21/ENK19 domain-containing protein</fullName>
    </recommendedName>
</protein>
<dbReference type="AlphaFoldDB" id="A0AA40HQ30"/>
<comment type="caution">
    <text evidence="2">The sequence shown here is derived from an EMBL/GenBank/DDBJ whole genome shotgun (WGS) entry which is preliminary data.</text>
</comment>
<proteinExistence type="predicted"/>
<accession>A0AA40HQ30</accession>
<evidence type="ECO:0000313" key="2">
    <source>
        <dbReference type="EMBL" id="KAK1335275.1"/>
    </source>
</evidence>
<dbReference type="EMBL" id="JAULJE010000014">
    <property type="protein sequence ID" value="KAK1335275.1"/>
    <property type="molecule type" value="Genomic_DNA"/>
</dbReference>
<feature type="domain" description="Rec21/ENK19" evidence="1">
    <location>
        <begin position="96"/>
        <end position="146"/>
    </location>
</feature>
<dbReference type="Proteomes" id="UP001177744">
    <property type="component" value="Unassembled WGS sequence"/>
</dbReference>
<evidence type="ECO:0000313" key="3">
    <source>
        <dbReference type="Proteomes" id="UP001177744"/>
    </source>
</evidence>
<dbReference type="InterPro" id="IPR059105">
    <property type="entry name" value="Rec21/ENK19"/>
</dbReference>
<dbReference type="Pfam" id="PF15695">
    <property type="entry name" value="HERV-K_REC"/>
    <property type="match status" value="1"/>
</dbReference>
<gene>
    <name evidence="2" type="ORF">QTO34_004860</name>
</gene>